<evidence type="ECO:0000256" key="1">
    <source>
        <dbReference type="ARBA" id="ARBA00023015"/>
    </source>
</evidence>
<dbReference type="PANTHER" id="PTHR43132:SF6">
    <property type="entry name" value="HTH-TYPE TRANSCRIPTIONAL REPRESSOR CZRA"/>
    <property type="match status" value="1"/>
</dbReference>
<evidence type="ECO:0000313" key="5">
    <source>
        <dbReference type="EMBL" id="NYD34804.1"/>
    </source>
</evidence>
<dbReference type="NCBIfam" id="NF033788">
    <property type="entry name" value="HTH_metalloreg"/>
    <property type="match status" value="1"/>
</dbReference>
<dbReference type="Pfam" id="PF01022">
    <property type="entry name" value="HTH_5"/>
    <property type="match status" value="1"/>
</dbReference>
<dbReference type="GO" id="GO:0003677">
    <property type="term" value="F:DNA binding"/>
    <property type="evidence" value="ECO:0007669"/>
    <property type="project" value="UniProtKB-KW"/>
</dbReference>
<evidence type="ECO:0000256" key="2">
    <source>
        <dbReference type="ARBA" id="ARBA00023125"/>
    </source>
</evidence>
<dbReference type="InterPro" id="IPR001845">
    <property type="entry name" value="HTH_ArsR_DNA-bd_dom"/>
</dbReference>
<dbReference type="RefSeq" id="WP_343053717.1">
    <property type="nucleotide sequence ID" value="NZ_BAABHP010000003.1"/>
</dbReference>
<dbReference type="PANTHER" id="PTHR43132">
    <property type="entry name" value="ARSENICAL RESISTANCE OPERON REPRESSOR ARSR-RELATED"/>
    <property type="match status" value="1"/>
</dbReference>
<evidence type="ECO:0000313" key="6">
    <source>
        <dbReference type="Proteomes" id="UP000535890"/>
    </source>
</evidence>
<feature type="domain" description="HTH arsR-type" evidence="4">
    <location>
        <begin position="26"/>
        <end position="121"/>
    </location>
</feature>
<gene>
    <name evidence="5" type="ORF">BJ983_000906</name>
</gene>
<dbReference type="Proteomes" id="UP000535890">
    <property type="component" value="Unassembled WGS sequence"/>
</dbReference>
<dbReference type="PRINTS" id="PR00778">
    <property type="entry name" value="HTHARSR"/>
</dbReference>
<evidence type="ECO:0000259" key="4">
    <source>
        <dbReference type="PROSITE" id="PS50987"/>
    </source>
</evidence>
<dbReference type="Gene3D" id="1.10.10.10">
    <property type="entry name" value="Winged helix-like DNA-binding domain superfamily/Winged helix DNA-binding domain"/>
    <property type="match status" value="1"/>
</dbReference>
<organism evidence="5 6">
    <name type="scientific">Actinomycetospora corticicola</name>
    <dbReference type="NCBI Taxonomy" id="663602"/>
    <lineage>
        <taxon>Bacteria</taxon>
        <taxon>Bacillati</taxon>
        <taxon>Actinomycetota</taxon>
        <taxon>Actinomycetes</taxon>
        <taxon>Pseudonocardiales</taxon>
        <taxon>Pseudonocardiaceae</taxon>
        <taxon>Actinomycetospora</taxon>
    </lineage>
</organism>
<evidence type="ECO:0000256" key="3">
    <source>
        <dbReference type="ARBA" id="ARBA00023163"/>
    </source>
</evidence>
<proteinExistence type="predicted"/>
<name>A0A7Y9DSU2_9PSEU</name>
<comment type="caution">
    <text evidence="5">The sequence shown here is derived from an EMBL/GenBank/DDBJ whole genome shotgun (WGS) entry which is preliminary data.</text>
</comment>
<dbReference type="EMBL" id="JACCBN010000001">
    <property type="protein sequence ID" value="NYD34804.1"/>
    <property type="molecule type" value="Genomic_DNA"/>
</dbReference>
<dbReference type="InterPro" id="IPR036390">
    <property type="entry name" value="WH_DNA-bd_sf"/>
</dbReference>
<accession>A0A7Y9DSU2</accession>
<keyword evidence="3" id="KW-0804">Transcription</keyword>
<keyword evidence="6" id="KW-1185">Reference proteome</keyword>
<dbReference type="SMART" id="SM00418">
    <property type="entry name" value="HTH_ARSR"/>
    <property type="match status" value="1"/>
</dbReference>
<keyword evidence="1" id="KW-0805">Transcription regulation</keyword>
<dbReference type="SUPFAM" id="SSF46785">
    <property type="entry name" value="Winged helix' DNA-binding domain"/>
    <property type="match status" value="1"/>
</dbReference>
<dbReference type="InterPro" id="IPR036388">
    <property type="entry name" value="WH-like_DNA-bd_sf"/>
</dbReference>
<dbReference type="GO" id="GO:0003700">
    <property type="term" value="F:DNA-binding transcription factor activity"/>
    <property type="evidence" value="ECO:0007669"/>
    <property type="project" value="InterPro"/>
</dbReference>
<keyword evidence="2 5" id="KW-0238">DNA-binding</keyword>
<dbReference type="InterPro" id="IPR051011">
    <property type="entry name" value="Metal_resp_trans_reg"/>
</dbReference>
<reference evidence="5 6" key="1">
    <citation type="submission" date="2020-07" db="EMBL/GenBank/DDBJ databases">
        <title>Sequencing the genomes of 1000 actinobacteria strains.</title>
        <authorList>
            <person name="Klenk H.-P."/>
        </authorList>
    </citation>
    <scope>NUCLEOTIDE SEQUENCE [LARGE SCALE GENOMIC DNA]</scope>
    <source>
        <strain evidence="5 6">DSM 45772</strain>
    </source>
</reference>
<dbReference type="AlphaFoldDB" id="A0A7Y9DSU2"/>
<dbReference type="InterPro" id="IPR011991">
    <property type="entry name" value="ArsR-like_HTH"/>
</dbReference>
<sequence>MHLTGDPDAVGVDGDHRVCAAVEALPDASTMHGWVSRFALLADPTRLTLLLCIHEVGEICVSDLALAAGLKDSTTSQALRLLRAQNLVSAHRDGRVVRYRLADAVVKDLLDRIHDAGSLETFAPLTPSGSTGSPRGASSR</sequence>
<dbReference type="CDD" id="cd00090">
    <property type="entry name" value="HTH_ARSR"/>
    <property type="match status" value="1"/>
</dbReference>
<protein>
    <submittedName>
        <fullName evidence="5">DNA-binding transcriptional ArsR family regulator</fullName>
    </submittedName>
</protein>
<dbReference type="PROSITE" id="PS50987">
    <property type="entry name" value="HTH_ARSR_2"/>
    <property type="match status" value="1"/>
</dbReference>